<dbReference type="Proteomes" id="UP000009168">
    <property type="component" value="Unassembled WGS sequence"/>
</dbReference>
<organism evidence="1 2">
    <name type="scientific">Tetrahymena thermophila (strain SB210)</name>
    <dbReference type="NCBI Taxonomy" id="312017"/>
    <lineage>
        <taxon>Eukaryota</taxon>
        <taxon>Sar</taxon>
        <taxon>Alveolata</taxon>
        <taxon>Ciliophora</taxon>
        <taxon>Intramacronucleata</taxon>
        <taxon>Oligohymenophorea</taxon>
        <taxon>Hymenostomatida</taxon>
        <taxon>Tetrahymenina</taxon>
        <taxon>Tetrahymenidae</taxon>
        <taxon>Tetrahymena</taxon>
    </lineage>
</organism>
<evidence type="ECO:0000313" key="1">
    <source>
        <dbReference type="EMBL" id="EWS71152.1"/>
    </source>
</evidence>
<protein>
    <submittedName>
        <fullName evidence="1">Uncharacterized protein</fullName>
    </submittedName>
</protein>
<dbReference type="InParanoid" id="W7WZW8"/>
<reference evidence="2" key="1">
    <citation type="journal article" date="2006" name="PLoS Biol.">
        <title>Macronuclear genome sequence of the ciliate Tetrahymena thermophila, a model eukaryote.</title>
        <authorList>
            <person name="Eisen J.A."/>
            <person name="Coyne R.S."/>
            <person name="Wu M."/>
            <person name="Wu D."/>
            <person name="Thiagarajan M."/>
            <person name="Wortman J.R."/>
            <person name="Badger J.H."/>
            <person name="Ren Q."/>
            <person name="Amedeo P."/>
            <person name="Jones K.M."/>
            <person name="Tallon L.J."/>
            <person name="Delcher A.L."/>
            <person name="Salzberg S.L."/>
            <person name="Silva J.C."/>
            <person name="Haas B.J."/>
            <person name="Majoros W.H."/>
            <person name="Farzad M."/>
            <person name="Carlton J.M."/>
            <person name="Smith R.K. Jr."/>
            <person name="Garg J."/>
            <person name="Pearlman R.E."/>
            <person name="Karrer K.M."/>
            <person name="Sun L."/>
            <person name="Manning G."/>
            <person name="Elde N.C."/>
            <person name="Turkewitz A.P."/>
            <person name="Asai D.J."/>
            <person name="Wilkes D.E."/>
            <person name="Wang Y."/>
            <person name="Cai H."/>
            <person name="Collins K."/>
            <person name="Stewart B.A."/>
            <person name="Lee S.R."/>
            <person name="Wilamowska K."/>
            <person name="Weinberg Z."/>
            <person name="Ruzzo W.L."/>
            <person name="Wloga D."/>
            <person name="Gaertig J."/>
            <person name="Frankel J."/>
            <person name="Tsao C.-C."/>
            <person name="Gorovsky M.A."/>
            <person name="Keeling P.J."/>
            <person name="Waller R.F."/>
            <person name="Patron N.J."/>
            <person name="Cherry J.M."/>
            <person name="Stover N.A."/>
            <person name="Krieger C.J."/>
            <person name="del Toro C."/>
            <person name="Ryder H.F."/>
            <person name="Williamson S.C."/>
            <person name="Barbeau R.A."/>
            <person name="Hamilton E.P."/>
            <person name="Orias E."/>
        </authorList>
    </citation>
    <scope>NUCLEOTIDE SEQUENCE [LARGE SCALE GENOMIC DNA]</scope>
    <source>
        <strain evidence="2">SB210</strain>
    </source>
</reference>
<dbReference type="RefSeq" id="XP_012656316.1">
    <property type="nucleotide sequence ID" value="XM_012800862.1"/>
</dbReference>
<dbReference type="GeneID" id="24442161"/>
<evidence type="ECO:0000313" key="2">
    <source>
        <dbReference type="Proteomes" id="UP000009168"/>
    </source>
</evidence>
<dbReference type="EMBL" id="GG662255">
    <property type="protein sequence ID" value="EWS71152.1"/>
    <property type="molecule type" value="Genomic_DNA"/>
</dbReference>
<dbReference type="AlphaFoldDB" id="W7WZW8"/>
<name>W7WZW8_TETTS</name>
<dbReference type="KEGG" id="tet:TTHERM_001325792"/>
<sequence>MVLWDTPEQKIQSVNVPSNSFHSDQKLEYQDTLNQQHKQSLVQKVILLMEVHQTHEKKRKKHRGQNFQSIKIYYVPTLEKSVQFLCRMNLQLQVLKSATHQK</sequence>
<keyword evidence="2" id="KW-1185">Reference proteome</keyword>
<gene>
    <name evidence="1" type="ORF">TTHERM_001325792</name>
</gene>
<proteinExistence type="predicted"/>
<accession>W7WZW8</accession>